<proteinExistence type="predicted"/>
<keyword evidence="3" id="KW-1185">Reference proteome</keyword>
<evidence type="ECO:0000313" key="2">
    <source>
        <dbReference type="EMBL" id="KAJ8906473.1"/>
    </source>
</evidence>
<evidence type="ECO:0000256" key="1">
    <source>
        <dbReference type="SAM" id="MobiDB-lite"/>
    </source>
</evidence>
<dbReference type="EMBL" id="JAMWBK010000003">
    <property type="protein sequence ID" value="KAJ8906473.1"/>
    <property type="molecule type" value="Genomic_DNA"/>
</dbReference>
<reference evidence="2 3" key="1">
    <citation type="journal article" date="2023" name="Nat. Commun.">
        <title>Origin of minicircular mitochondrial genomes in red algae.</title>
        <authorList>
            <person name="Lee Y."/>
            <person name="Cho C.H."/>
            <person name="Lee Y.M."/>
            <person name="Park S.I."/>
            <person name="Yang J.H."/>
            <person name="West J.A."/>
            <person name="Bhattacharya D."/>
            <person name="Yoon H.S."/>
        </authorList>
    </citation>
    <scope>NUCLEOTIDE SEQUENCE [LARGE SCALE GENOMIC DNA]</scope>
    <source>
        <strain evidence="2 3">CCMP1338</strain>
        <tissue evidence="2">Whole cell</tissue>
    </source>
</reference>
<comment type="caution">
    <text evidence="2">The sequence shown here is derived from an EMBL/GenBank/DDBJ whole genome shotgun (WGS) entry which is preliminary data.</text>
</comment>
<name>A0AAV8UZ94_9RHOD</name>
<evidence type="ECO:0000313" key="3">
    <source>
        <dbReference type="Proteomes" id="UP001157974"/>
    </source>
</evidence>
<protein>
    <submittedName>
        <fullName evidence="2">Uncharacterized protein</fullName>
    </submittedName>
</protein>
<sequence length="285" mass="32338">MELVTQVGHGVKSFGWELAKGCGFTAECVSMRLSRQRSVPLESEYVVHFGMRRSKSIDSLEPVTGGGIGSLQEEEQGELIALDLRKWTRSTALLLLEVTRGYAWECYAKPYHVQDPYLYRITGGTNGSFVEFIMRDTENFSVGSTVWSQATKYALIFDNKSKLRALIKPTSADSFNIYRISGSLDKNEVLITAVFDHGQGMELKASHRVLVSRNRDITIYHEHSGTLLHADKDHKTYRLTTGVTQESALLLLSLFTIRHLVKLIRPNRKKPDRKKKALRRHNSHN</sequence>
<dbReference type="AlphaFoldDB" id="A0AAV8UZ94"/>
<organism evidence="2 3">
    <name type="scientific">Rhodosorus marinus</name>
    <dbReference type="NCBI Taxonomy" id="101924"/>
    <lineage>
        <taxon>Eukaryota</taxon>
        <taxon>Rhodophyta</taxon>
        <taxon>Stylonematophyceae</taxon>
        <taxon>Stylonematales</taxon>
        <taxon>Stylonemataceae</taxon>
        <taxon>Rhodosorus</taxon>
    </lineage>
</organism>
<gene>
    <name evidence="2" type="ORF">NDN08_002966</name>
</gene>
<dbReference type="Proteomes" id="UP001157974">
    <property type="component" value="Unassembled WGS sequence"/>
</dbReference>
<feature type="region of interest" description="Disordered" evidence="1">
    <location>
        <begin position="266"/>
        <end position="285"/>
    </location>
</feature>
<accession>A0AAV8UZ94</accession>